<reference evidence="2 3" key="1">
    <citation type="journal article" date="2018" name="G3 (Bethesda)">
        <title>Phylogenetic and Phylogenomic Definition of Rhizopus Species.</title>
        <authorList>
            <person name="Gryganskyi A.P."/>
            <person name="Golan J."/>
            <person name="Dolatabadi S."/>
            <person name="Mondo S."/>
            <person name="Robb S."/>
            <person name="Idnurm A."/>
            <person name="Muszewska A."/>
            <person name="Steczkiewicz K."/>
            <person name="Masonjones S."/>
            <person name="Liao H.L."/>
            <person name="Gajdeczka M.T."/>
            <person name="Anike F."/>
            <person name="Vuek A."/>
            <person name="Anishchenko I.M."/>
            <person name="Voigt K."/>
            <person name="de Hoog G.S."/>
            <person name="Smith M.E."/>
            <person name="Heitman J."/>
            <person name="Vilgalys R."/>
            <person name="Stajich J.E."/>
        </authorList>
    </citation>
    <scope>NUCLEOTIDE SEQUENCE [LARGE SCALE GENOMIC DNA]</scope>
    <source>
        <strain evidence="2 3">CBS 357.93</strain>
    </source>
</reference>
<keyword evidence="1" id="KW-1133">Transmembrane helix</keyword>
<organism evidence="2 3">
    <name type="scientific">Rhizopus azygosporus</name>
    <name type="common">Rhizopus microsporus var. azygosporus</name>
    <dbReference type="NCBI Taxonomy" id="86630"/>
    <lineage>
        <taxon>Eukaryota</taxon>
        <taxon>Fungi</taxon>
        <taxon>Fungi incertae sedis</taxon>
        <taxon>Mucoromycota</taxon>
        <taxon>Mucoromycotina</taxon>
        <taxon>Mucoromycetes</taxon>
        <taxon>Mucorales</taxon>
        <taxon>Mucorineae</taxon>
        <taxon>Rhizopodaceae</taxon>
        <taxon>Rhizopus</taxon>
    </lineage>
</organism>
<dbReference type="AlphaFoldDB" id="A0A367JZN8"/>
<name>A0A367JZN8_RHIAZ</name>
<keyword evidence="1" id="KW-0812">Transmembrane</keyword>
<dbReference type="EMBL" id="PJQL01000499">
    <property type="protein sequence ID" value="RCH95121.1"/>
    <property type="molecule type" value="Genomic_DNA"/>
</dbReference>
<proteinExistence type="predicted"/>
<feature type="transmembrane region" description="Helical" evidence="1">
    <location>
        <begin position="91"/>
        <end position="112"/>
    </location>
</feature>
<keyword evidence="1" id="KW-0472">Membrane</keyword>
<keyword evidence="3" id="KW-1185">Reference proteome</keyword>
<accession>A0A367JZN8</accession>
<dbReference type="Proteomes" id="UP000252139">
    <property type="component" value="Unassembled WGS sequence"/>
</dbReference>
<feature type="transmembrane region" description="Helical" evidence="1">
    <location>
        <begin position="22"/>
        <end position="47"/>
    </location>
</feature>
<feature type="transmembrane region" description="Helical" evidence="1">
    <location>
        <begin position="59"/>
        <end position="79"/>
    </location>
</feature>
<comment type="caution">
    <text evidence="2">The sequence shown here is derived from an EMBL/GenBank/DDBJ whole genome shotgun (WGS) entry which is preliminary data.</text>
</comment>
<evidence type="ECO:0000256" key="1">
    <source>
        <dbReference type="SAM" id="Phobius"/>
    </source>
</evidence>
<gene>
    <name evidence="2" type="ORF">CU097_003790</name>
</gene>
<evidence type="ECO:0000313" key="2">
    <source>
        <dbReference type="EMBL" id="RCH95121.1"/>
    </source>
</evidence>
<sequence length="114" mass="13169">MKNSMKPLSVLYSDMLILTEPFFSSFLNGFHGLPVFWPPGFLALRIYGFIAGKDGLHGCRFFGLLVHWLFISGSINGHYDCRFYGLQVRWLLVSNGFMALYRPLIPVIYHSLRY</sequence>
<evidence type="ECO:0000313" key="3">
    <source>
        <dbReference type="Proteomes" id="UP000252139"/>
    </source>
</evidence>
<protein>
    <submittedName>
        <fullName evidence="2">Uncharacterized protein</fullName>
    </submittedName>
</protein>